<dbReference type="AlphaFoldDB" id="A0A139HAZ4"/>
<keyword evidence="3" id="KW-1185">Reference proteome</keyword>
<evidence type="ECO:0000313" key="3">
    <source>
        <dbReference type="Proteomes" id="UP000070133"/>
    </source>
</evidence>
<feature type="region of interest" description="Disordered" evidence="1">
    <location>
        <begin position="58"/>
        <end position="77"/>
    </location>
</feature>
<evidence type="ECO:0000313" key="2">
    <source>
        <dbReference type="EMBL" id="KXS99620.1"/>
    </source>
</evidence>
<organism evidence="2 3">
    <name type="scientific">Pseudocercospora eumusae</name>
    <dbReference type="NCBI Taxonomy" id="321146"/>
    <lineage>
        <taxon>Eukaryota</taxon>
        <taxon>Fungi</taxon>
        <taxon>Dikarya</taxon>
        <taxon>Ascomycota</taxon>
        <taxon>Pezizomycotina</taxon>
        <taxon>Dothideomycetes</taxon>
        <taxon>Dothideomycetidae</taxon>
        <taxon>Mycosphaerellales</taxon>
        <taxon>Mycosphaerellaceae</taxon>
        <taxon>Pseudocercospora</taxon>
    </lineage>
</organism>
<protein>
    <submittedName>
        <fullName evidence="2">Uncharacterized protein</fullName>
    </submittedName>
</protein>
<accession>A0A139HAZ4</accession>
<evidence type="ECO:0000256" key="1">
    <source>
        <dbReference type="SAM" id="MobiDB-lite"/>
    </source>
</evidence>
<sequence>MSVRLLVFFPRDGDESWRGLRDDLLMYGDGNVYAVGAIQRRMDLFLLPWQHHRQQLRLRASPTASNPPASKPTDTRSLLDLVSRTTSHQEALTEESAKCTNGMAEMAETDEEE</sequence>
<name>A0A139HAZ4_9PEZI</name>
<comment type="caution">
    <text evidence="2">The sequence shown here is derived from an EMBL/GenBank/DDBJ whole genome shotgun (WGS) entry which is preliminary data.</text>
</comment>
<proteinExistence type="predicted"/>
<feature type="region of interest" description="Disordered" evidence="1">
    <location>
        <begin position="84"/>
        <end position="113"/>
    </location>
</feature>
<dbReference type="Proteomes" id="UP000070133">
    <property type="component" value="Unassembled WGS sequence"/>
</dbReference>
<reference evidence="2 3" key="1">
    <citation type="submission" date="2015-07" db="EMBL/GenBank/DDBJ databases">
        <title>Comparative genomics of the Sigatoka disease complex on banana suggests a link between parallel evolutionary changes in Pseudocercospora fijiensis and Pseudocercospora eumusae and increased virulence on the banana host.</title>
        <authorList>
            <person name="Chang T.-C."/>
            <person name="Salvucci A."/>
            <person name="Crous P.W."/>
            <person name="Stergiopoulos I."/>
        </authorList>
    </citation>
    <scope>NUCLEOTIDE SEQUENCE [LARGE SCALE GENOMIC DNA]</scope>
    <source>
        <strain evidence="2 3">CBS 114824</strain>
    </source>
</reference>
<gene>
    <name evidence="2" type="ORF">AC578_9854</name>
</gene>
<dbReference type="EMBL" id="LFZN01000088">
    <property type="protein sequence ID" value="KXS99620.1"/>
    <property type="molecule type" value="Genomic_DNA"/>
</dbReference>